<keyword evidence="4" id="KW-1185">Reference proteome</keyword>
<sequence length="616" mass="69559">MRTFASNIFTAGSPTAGDVYLGAPITANRPGDFGPLLVKVDNKLQAWKRTYLSQAGKVVLLKSVIEPMLMYTMSTTAIPNSVIKKIEAKTREFFWNNGNDRRMPLVAWKEITKPKSQGGLGLKNLLDFNNSLQMKALWAIAAKEQALWITVVTAKYLSRANLWVSARTTRCTAMWRSILEVRTIIKPHIRWQIGDGLTCNAKGDPWHNMWEAFQPANASERRVKVSDLTGNPNSPWDTPKLIELLGFHGALFISLTFPDGPSSSSHPDRLILTCTKNGKFSLKAAYRMSQNFRGVNRPLPQHMEALYNRIWHSSGIIPKARFFLWKTVRHALPTDYTIATRIGRQLQGCSICGHRREDDTHVLFKCPKARQTWLSSSLGLRTENLPDEVPAILATISPNLSEELFSVMAMVSWSYWKLRCKQIFEGKDFGAAQVLKLTEGYARNMRQANLIYAVPRMVPRATSERPPASFYCFSDGSWVDDNQDGSGWAYVIFDDNQVLCQFGMQYGRSSSPFHSELLGLYCAFRTVKSLGIDSCCFLTDCQHLYRVMSGLEMIDSVHWGAFYEAIDLKCLFDASEGFYCKHVCRVNNCLADSLANYARLRKVVSTGYTFPTVPHL</sequence>
<evidence type="ECO:0000259" key="2">
    <source>
        <dbReference type="Pfam" id="PF13966"/>
    </source>
</evidence>
<organism evidence="3 4">
    <name type="scientific">Rhynchospora pubera</name>
    <dbReference type="NCBI Taxonomy" id="906938"/>
    <lineage>
        <taxon>Eukaryota</taxon>
        <taxon>Viridiplantae</taxon>
        <taxon>Streptophyta</taxon>
        <taxon>Embryophyta</taxon>
        <taxon>Tracheophyta</taxon>
        <taxon>Spermatophyta</taxon>
        <taxon>Magnoliopsida</taxon>
        <taxon>Liliopsida</taxon>
        <taxon>Poales</taxon>
        <taxon>Cyperaceae</taxon>
        <taxon>Cyperoideae</taxon>
        <taxon>Rhynchosporeae</taxon>
        <taxon>Rhynchospora</taxon>
    </lineage>
</organism>
<dbReference type="PANTHER" id="PTHR33116:SF78">
    <property type="entry name" value="OS12G0587133 PROTEIN"/>
    <property type="match status" value="1"/>
</dbReference>
<dbReference type="InterPro" id="IPR012337">
    <property type="entry name" value="RNaseH-like_sf"/>
</dbReference>
<reference evidence="3" key="1">
    <citation type="submission" date="2022-08" db="EMBL/GenBank/DDBJ databases">
        <authorList>
            <person name="Marques A."/>
        </authorList>
    </citation>
    <scope>NUCLEOTIDE SEQUENCE</scope>
    <source>
        <strain evidence="3">RhyPub2mFocal</strain>
        <tissue evidence="3">Leaves</tissue>
    </source>
</reference>
<dbReference type="InterPro" id="IPR002156">
    <property type="entry name" value="RNaseH_domain"/>
</dbReference>
<dbReference type="InterPro" id="IPR044730">
    <property type="entry name" value="RNase_H-like_dom_plant"/>
</dbReference>
<dbReference type="SUPFAM" id="SSF53098">
    <property type="entry name" value="Ribonuclease H-like"/>
    <property type="match status" value="1"/>
</dbReference>
<keyword evidence="3" id="KW-0695">RNA-directed DNA polymerase</keyword>
<dbReference type="InterPro" id="IPR026960">
    <property type="entry name" value="RVT-Znf"/>
</dbReference>
<accession>A0AAV8BUM5</accession>
<feature type="domain" description="RNase H type-1" evidence="1">
    <location>
        <begin position="474"/>
        <end position="598"/>
    </location>
</feature>
<dbReference type="GO" id="GO:0003964">
    <property type="term" value="F:RNA-directed DNA polymerase activity"/>
    <property type="evidence" value="ECO:0007669"/>
    <property type="project" value="UniProtKB-KW"/>
</dbReference>
<dbReference type="GO" id="GO:0004523">
    <property type="term" value="F:RNA-DNA hybrid ribonuclease activity"/>
    <property type="evidence" value="ECO:0007669"/>
    <property type="project" value="InterPro"/>
</dbReference>
<comment type="caution">
    <text evidence="3">The sequence shown here is derived from an EMBL/GenBank/DDBJ whole genome shotgun (WGS) entry which is preliminary data.</text>
</comment>
<protein>
    <submittedName>
        <fullName evidence="3">RNA-directed DNA polymerase (Reverse transcriptase)-related family protein</fullName>
    </submittedName>
</protein>
<dbReference type="GO" id="GO:0003676">
    <property type="term" value="F:nucleic acid binding"/>
    <property type="evidence" value="ECO:0007669"/>
    <property type="project" value="InterPro"/>
</dbReference>
<proteinExistence type="predicted"/>
<dbReference type="EMBL" id="JAMFTS010000005">
    <property type="protein sequence ID" value="KAJ4746872.1"/>
    <property type="molecule type" value="Genomic_DNA"/>
</dbReference>
<dbReference type="AlphaFoldDB" id="A0AAV8BUM5"/>
<dbReference type="Proteomes" id="UP001140206">
    <property type="component" value="Chromosome 5"/>
</dbReference>
<dbReference type="PANTHER" id="PTHR33116">
    <property type="entry name" value="REVERSE TRANSCRIPTASE ZINC-BINDING DOMAIN-CONTAINING PROTEIN-RELATED-RELATED"/>
    <property type="match status" value="1"/>
</dbReference>
<name>A0AAV8BUM5_9POAL</name>
<dbReference type="CDD" id="cd06222">
    <property type="entry name" value="RNase_H_like"/>
    <property type="match status" value="1"/>
</dbReference>
<keyword evidence="3" id="KW-0808">Transferase</keyword>
<gene>
    <name evidence="3" type="ORF">LUZ62_081277</name>
</gene>
<dbReference type="Pfam" id="PF13966">
    <property type="entry name" value="zf-RVT"/>
    <property type="match status" value="1"/>
</dbReference>
<dbReference type="Gene3D" id="3.30.420.10">
    <property type="entry name" value="Ribonuclease H-like superfamily/Ribonuclease H"/>
    <property type="match status" value="1"/>
</dbReference>
<feature type="domain" description="Reverse transcriptase zinc-binding" evidence="2">
    <location>
        <begin position="280"/>
        <end position="373"/>
    </location>
</feature>
<evidence type="ECO:0000313" key="3">
    <source>
        <dbReference type="EMBL" id="KAJ4746872.1"/>
    </source>
</evidence>
<dbReference type="InterPro" id="IPR036397">
    <property type="entry name" value="RNaseH_sf"/>
</dbReference>
<evidence type="ECO:0000313" key="4">
    <source>
        <dbReference type="Proteomes" id="UP001140206"/>
    </source>
</evidence>
<keyword evidence="3" id="KW-0548">Nucleotidyltransferase</keyword>
<evidence type="ECO:0000259" key="1">
    <source>
        <dbReference type="Pfam" id="PF13456"/>
    </source>
</evidence>
<dbReference type="Pfam" id="PF13456">
    <property type="entry name" value="RVT_3"/>
    <property type="match status" value="1"/>
</dbReference>